<keyword evidence="2" id="KW-1185">Reference proteome</keyword>
<dbReference type="Proteomes" id="UP000260457">
    <property type="component" value="Chromosome"/>
</dbReference>
<proteinExistence type="predicted"/>
<evidence type="ECO:0000313" key="1">
    <source>
        <dbReference type="EMBL" id="AXN39823.1"/>
    </source>
</evidence>
<accession>A0ABM6XMX0</accession>
<name>A0ABM6XMX0_9BACI</name>
<dbReference type="RefSeq" id="WP_116821544.1">
    <property type="nucleotide sequence ID" value="NZ_CP030926.1"/>
</dbReference>
<sequence>MDALEAANRIEVLRERVSAISDVVYYVEDEREYKDEISVLCVIKSEIQTELEELEDKLRAVQL</sequence>
<organism evidence="1 2">
    <name type="scientific">Peribacillus butanolivorans</name>
    <dbReference type="NCBI Taxonomy" id="421767"/>
    <lineage>
        <taxon>Bacteria</taxon>
        <taxon>Bacillati</taxon>
        <taxon>Bacillota</taxon>
        <taxon>Bacilli</taxon>
        <taxon>Bacillales</taxon>
        <taxon>Bacillaceae</taxon>
        <taxon>Peribacillus</taxon>
    </lineage>
</organism>
<reference evidence="1 2" key="1">
    <citation type="submission" date="2018-07" db="EMBL/GenBank/DDBJ databases">
        <title>The molecular basis for the intramolecular migration of carboxyl group in the catabolism of para-hydroxybenzoate via gentisate.</title>
        <authorList>
            <person name="Zhao H."/>
            <person name="Xu Y."/>
            <person name="Lin S."/>
            <person name="Spain J.C."/>
            <person name="Zhou N.-Y."/>
        </authorList>
    </citation>
    <scope>NUCLEOTIDE SEQUENCE [LARGE SCALE GENOMIC DNA]</scope>
    <source>
        <strain evidence="1 2">PHB-7a</strain>
    </source>
</reference>
<gene>
    <name evidence="1" type="ORF">DTO10_16610</name>
</gene>
<dbReference type="EMBL" id="CP030926">
    <property type="protein sequence ID" value="AXN39823.1"/>
    <property type="molecule type" value="Genomic_DNA"/>
</dbReference>
<protein>
    <submittedName>
        <fullName evidence="1">Uncharacterized protein</fullName>
    </submittedName>
</protein>
<dbReference type="GeneID" id="95399848"/>
<evidence type="ECO:0000313" key="2">
    <source>
        <dbReference type="Proteomes" id="UP000260457"/>
    </source>
</evidence>